<name>A0ABX7URD9_9GAMM</name>
<dbReference type="Proteomes" id="UP000671960">
    <property type="component" value="Chromosome"/>
</dbReference>
<keyword evidence="2" id="KW-1185">Reference proteome</keyword>
<reference evidence="1 2" key="1">
    <citation type="submission" date="2020-03" db="EMBL/GenBank/DDBJ databases">
        <authorList>
            <person name="Bakhshi Ganjeh M."/>
        </authorList>
    </citation>
    <scope>NUCLEOTIDE SEQUENCE [LARGE SCALE GENOMIC DNA]</scope>
    <source>
        <strain evidence="2">Iran 50</strain>
    </source>
</reference>
<proteinExistence type="predicted"/>
<sequence length="118" mass="13423">MSINTLSYSAITEPDSPIGEHVSGKERYIEDKVILSVNKAIRDNKMTTLRDHCLAYDYDDTSDNEYYLVTVRENKRYAICGGDPNISINLFRFKISRSDFSLYTDAGAEDGSFHPINK</sequence>
<protein>
    <submittedName>
        <fullName evidence="1">Uncharacterized protein</fullName>
    </submittedName>
</protein>
<organism evidence="1 2">
    <name type="scientific">Brenneria izadpanahii</name>
    <dbReference type="NCBI Taxonomy" id="2722756"/>
    <lineage>
        <taxon>Bacteria</taxon>
        <taxon>Pseudomonadati</taxon>
        <taxon>Pseudomonadota</taxon>
        <taxon>Gammaproteobacteria</taxon>
        <taxon>Enterobacterales</taxon>
        <taxon>Pectobacteriaceae</taxon>
        <taxon>Brenneria</taxon>
    </lineage>
</organism>
<dbReference type="EMBL" id="CP050854">
    <property type="protein sequence ID" value="QTF07905.1"/>
    <property type="molecule type" value="Genomic_DNA"/>
</dbReference>
<accession>A0ABX7URD9</accession>
<evidence type="ECO:0000313" key="2">
    <source>
        <dbReference type="Proteomes" id="UP000671960"/>
    </source>
</evidence>
<gene>
    <name evidence="1" type="ORF">HC231_08145</name>
</gene>
<evidence type="ECO:0000313" key="1">
    <source>
        <dbReference type="EMBL" id="QTF07905.1"/>
    </source>
</evidence>
<dbReference type="RefSeq" id="WP_208230528.1">
    <property type="nucleotide sequence ID" value="NZ_CP050854.1"/>
</dbReference>